<gene>
    <name evidence="14" type="ORF">CEUSTIGMA_g9021.t1</name>
</gene>
<name>A0A250XEV8_9CHLO</name>
<evidence type="ECO:0000256" key="3">
    <source>
        <dbReference type="ARBA" id="ARBA00012047"/>
    </source>
</evidence>
<organism evidence="14 15">
    <name type="scientific">Chlamydomonas eustigma</name>
    <dbReference type="NCBI Taxonomy" id="1157962"/>
    <lineage>
        <taxon>Eukaryota</taxon>
        <taxon>Viridiplantae</taxon>
        <taxon>Chlorophyta</taxon>
        <taxon>core chlorophytes</taxon>
        <taxon>Chlorophyceae</taxon>
        <taxon>CS clade</taxon>
        <taxon>Chlamydomonadales</taxon>
        <taxon>Chlamydomonadaceae</taxon>
        <taxon>Chlamydomonas</taxon>
    </lineage>
</organism>
<reference evidence="14 15" key="1">
    <citation type="submission" date="2017-08" db="EMBL/GenBank/DDBJ databases">
        <title>Acidophilic green algal genome provides insights into adaptation to an acidic environment.</title>
        <authorList>
            <person name="Hirooka S."/>
            <person name="Hirose Y."/>
            <person name="Kanesaki Y."/>
            <person name="Higuchi S."/>
            <person name="Fujiwara T."/>
            <person name="Onuma R."/>
            <person name="Era A."/>
            <person name="Ohbayashi R."/>
            <person name="Uzuka A."/>
            <person name="Nozaki H."/>
            <person name="Yoshikawa H."/>
            <person name="Miyagishima S.Y."/>
        </authorList>
    </citation>
    <scope>NUCLEOTIDE SEQUENCE [LARGE SCALE GENOMIC DNA]</scope>
    <source>
        <strain evidence="14 15">NIES-2499</strain>
    </source>
</reference>
<dbReference type="Proteomes" id="UP000232323">
    <property type="component" value="Unassembled WGS sequence"/>
</dbReference>
<sequence length="1100" mass="120881">MEYAVKQYLQHWLCMEYAAYELYKEGKQYIVRDKEVVLIDESTGRLRPITRWQGGLHQAVEAKEGVKIKQETQPTAQITFQVFFRFYSKLAGMTGTATPAAAEFFELYKLKVVSVPTNKPSARLDLPPRLYFEPGSKYRYLVSVVHQCWAQQRPLLIGTTSVRESETVLAVLHDYAHPRYSKYLDSVQMLNAKPEKVRVESEVIAQAGLPGSVTIATNMAGRGTDIILGGSPRGLTRLVLMRLVYRRLLADVGEAVSVPVMPLKYFDIYDSLTAPPTPTSSNPSSSISTTGSSNSGASFDSNSSLLDTEGVPLLASYPQASDFVRLPETLKLPQDLHSALLGSVMLAAAKRSAADAAAGSGLLSYDEVTELLGWVMDQAYEMRQEVVKRLRSKYNTDQLDQLEFSVCVAPIASQVAFEAENRWSSSSGTSSSSSLEQQSSRPLSSERHLTSSQRPDSGTNKSSTAGTGKEQAVHVAPGQGFTARTALLLWLWLEQQCARYGQSVRQAGGLLVVGTSIQESRRVELQLAGRAGRQGDPGQTIMLYDFMDPLIEVYGMGALSQILGQQSEDESSAPLHVDGVVVEGLVSGVRRPLESMHQMARLETKKYDEVIEEYRRSIYALRRLILQGTAQQRTQVIYMFIQIWVDRLVSELLDARKGPQVWSRPAVPKPTRRNGRQMAPSSSNAYISNPPKGGVNNRENGTAHTGSSTVAATEVGDFSKSQSELHGVQFQNGSLASSHPSNLVEFKTSAPVSEGSGEQPRPQEELVSPLEALLRRCFLLLSPEEETGTDGKKDVSKSTAFEFKEVKDGIAKDVTMQKVLSFFGAIKQPLQTAPVKDDSGRNGLSSPRSAAATTSQGGSAVMKLDLEDVPLLTPQQVYELVSYASGASNVLPWPAPPYRPTVKQALATATHVAIFGMDPTGQMQQQQQGRSASGAAPFGLWAGAGRSTASGGESSWGKLMVQRPAVQGRHSEKVAVIRNYLGVALLHAYEMRRLSMKRILMTQEVAAVDMDAEAQVWSQEQQTLLLWIDALWSCFLEDIERLKKAVYVKSYSQADPLNEFRIEANRAFLAMLDAYREAVVEKVMSPDFKVTIPIMREEEL</sequence>
<dbReference type="GO" id="GO:0017038">
    <property type="term" value="P:protein import"/>
    <property type="evidence" value="ECO:0007669"/>
    <property type="project" value="InterPro"/>
</dbReference>
<feature type="compositionally biased region" description="Low complexity" evidence="12">
    <location>
        <begin position="424"/>
        <end position="443"/>
    </location>
</feature>
<evidence type="ECO:0000256" key="11">
    <source>
        <dbReference type="ARBA" id="ARBA00034043"/>
    </source>
</evidence>
<dbReference type="InterPro" id="IPR036670">
    <property type="entry name" value="SecA_X-link_sf"/>
</dbReference>
<evidence type="ECO:0000256" key="7">
    <source>
        <dbReference type="ARBA" id="ARBA00022927"/>
    </source>
</evidence>
<feature type="compositionally biased region" description="Polar residues" evidence="12">
    <location>
        <begin position="697"/>
        <end position="707"/>
    </location>
</feature>
<dbReference type="InterPro" id="IPR014018">
    <property type="entry name" value="SecA_motor_DEAD"/>
</dbReference>
<evidence type="ECO:0000256" key="9">
    <source>
        <dbReference type="ARBA" id="ARBA00023010"/>
    </source>
</evidence>
<dbReference type="InterPro" id="IPR044722">
    <property type="entry name" value="SecA_SF2_C"/>
</dbReference>
<dbReference type="SUPFAM" id="SSF81767">
    <property type="entry name" value="Pre-protein crosslinking domain of SecA"/>
    <property type="match status" value="1"/>
</dbReference>
<dbReference type="InterPro" id="IPR011130">
    <property type="entry name" value="SecA_preprotein_X-link_dom"/>
</dbReference>
<dbReference type="Pfam" id="PF21090">
    <property type="entry name" value="P-loop_SecA"/>
    <property type="match status" value="2"/>
</dbReference>
<evidence type="ECO:0000313" key="15">
    <source>
        <dbReference type="Proteomes" id="UP000232323"/>
    </source>
</evidence>
<dbReference type="InterPro" id="IPR036266">
    <property type="entry name" value="SecA_Wing/Scaffold_sf"/>
</dbReference>
<evidence type="ECO:0000256" key="8">
    <source>
        <dbReference type="ARBA" id="ARBA00022967"/>
    </source>
</evidence>
<dbReference type="GO" id="GO:0005524">
    <property type="term" value="F:ATP binding"/>
    <property type="evidence" value="ECO:0007669"/>
    <property type="project" value="UniProtKB-KW"/>
</dbReference>
<feature type="compositionally biased region" description="Low complexity" evidence="12">
    <location>
        <begin position="279"/>
        <end position="301"/>
    </location>
</feature>
<dbReference type="Pfam" id="PF07517">
    <property type="entry name" value="SecA_DEAD"/>
    <property type="match status" value="1"/>
</dbReference>
<evidence type="ECO:0000256" key="10">
    <source>
        <dbReference type="ARBA" id="ARBA00023136"/>
    </source>
</evidence>
<dbReference type="InterPro" id="IPR000185">
    <property type="entry name" value="SecA"/>
</dbReference>
<feature type="region of interest" description="Disordered" evidence="12">
    <location>
        <begin position="833"/>
        <end position="857"/>
    </location>
</feature>
<evidence type="ECO:0000259" key="13">
    <source>
        <dbReference type="PROSITE" id="PS51196"/>
    </source>
</evidence>
<evidence type="ECO:0000256" key="1">
    <source>
        <dbReference type="ARBA" id="ARBA00004170"/>
    </source>
</evidence>
<protein>
    <recommendedName>
        <fullName evidence="3">chloroplast protein-transporting ATPase</fullName>
        <ecNumber evidence="3">7.4.2.4</ecNumber>
    </recommendedName>
</protein>
<dbReference type="PROSITE" id="PS01312">
    <property type="entry name" value="SECA"/>
    <property type="match status" value="1"/>
</dbReference>
<dbReference type="InterPro" id="IPR027417">
    <property type="entry name" value="P-loop_NTPase"/>
</dbReference>
<keyword evidence="8" id="KW-1278">Translocase</keyword>
<dbReference type="GO" id="GO:0009941">
    <property type="term" value="C:chloroplast envelope"/>
    <property type="evidence" value="ECO:0007669"/>
    <property type="project" value="TreeGrafter"/>
</dbReference>
<dbReference type="GO" id="GO:0006605">
    <property type="term" value="P:protein targeting"/>
    <property type="evidence" value="ECO:0007669"/>
    <property type="project" value="InterPro"/>
</dbReference>
<keyword evidence="4" id="KW-0813">Transport</keyword>
<comment type="catalytic activity">
    <reaction evidence="11">
        <text>ATP + H2O + chloroplast-proteinSide 1 = ADP + phosphate + chloroplast-proteinSide 2.</text>
        <dbReference type="EC" id="7.4.2.4"/>
    </reaction>
</comment>
<evidence type="ECO:0000313" key="14">
    <source>
        <dbReference type="EMBL" id="GAX81593.1"/>
    </source>
</evidence>
<comment type="subcellular location">
    <subcellularLocation>
        <location evidence="1">Membrane</location>
        <topology evidence="1">Peripheral membrane protein</topology>
    </subcellularLocation>
</comment>
<dbReference type="GO" id="GO:0016020">
    <property type="term" value="C:membrane"/>
    <property type="evidence" value="ECO:0007669"/>
    <property type="project" value="UniProtKB-SubCell"/>
</dbReference>
<feature type="region of interest" description="Disordered" evidence="12">
    <location>
        <begin position="661"/>
        <end position="707"/>
    </location>
</feature>
<evidence type="ECO:0000256" key="12">
    <source>
        <dbReference type="SAM" id="MobiDB-lite"/>
    </source>
</evidence>
<accession>A0A250XEV8</accession>
<feature type="compositionally biased region" description="Polar residues" evidence="12">
    <location>
        <begin position="450"/>
        <end position="466"/>
    </location>
</feature>
<dbReference type="Pfam" id="PF07516">
    <property type="entry name" value="SecA_SW"/>
    <property type="match status" value="2"/>
</dbReference>
<dbReference type="PROSITE" id="PS51196">
    <property type="entry name" value="SECA_MOTOR_DEAD"/>
    <property type="match status" value="1"/>
</dbReference>
<dbReference type="PANTHER" id="PTHR30612">
    <property type="entry name" value="SECA INNER MEMBRANE COMPONENT OF SEC PROTEIN SECRETION SYSTEM"/>
    <property type="match status" value="1"/>
</dbReference>
<feature type="region of interest" description="Disordered" evidence="12">
    <location>
        <begin position="423"/>
        <end position="476"/>
    </location>
</feature>
<evidence type="ECO:0000256" key="4">
    <source>
        <dbReference type="ARBA" id="ARBA00022448"/>
    </source>
</evidence>
<feature type="domain" description="SecA family profile" evidence="13">
    <location>
        <begin position="1"/>
        <end position="575"/>
    </location>
</feature>
<dbReference type="Gene3D" id="3.40.50.300">
    <property type="entry name" value="P-loop containing nucleotide triphosphate hydrolases"/>
    <property type="match status" value="3"/>
</dbReference>
<dbReference type="STRING" id="1157962.A0A250XEV8"/>
<dbReference type="OrthoDB" id="27934at2759"/>
<dbReference type="SUPFAM" id="SSF81886">
    <property type="entry name" value="Helical scaffold and wing domains of SecA"/>
    <property type="match status" value="2"/>
</dbReference>
<evidence type="ECO:0000256" key="5">
    <source>
        <dbReference type="ARBA" id="ARBA00022741"/>
    </source>
</evidence>
<dbReference type="EC" id="7.4.2.4" evidence="3"/>
<dbReference type="InterPro" id="IPR011116">
    <property type="entry name" value="SecA_Wing/Scaffold"/>
</dbReference>
<keyword evidence="7" id="KW-0653">Protein transport</keyword>
<dbReference type="Gene3D" id="3.90.1440.10">
    <property type="entry name" value="SecA, preprotein cross-linking domain"/>
    <property type="match status" value="1"/>
</dbReference>
<evidence type="ECO:0000256" key="2">
    <source>
        <dbReference type="ARBA" id="ARBA00007650"/>
    </source>
</evidence>
<dbReference type="Gene3D" id="1.10.3060.10">
    <property type="entry name" value="Helical scaffold and wing domains of SecA"/>
    <property type="match status" value="2"/>
</dbReference>
<evidence type="ECO:0000256" key="6">
    <source>
        <dbReference type="ARBA" id="ARBA00022840"/>
    </source>
</evidence>
<dbReference type="AlphaFoldDB" id="A0A250XEV8"/>
<dbReference type="SMART" id="SM00957">
    <property type="entry name" value="SecA_DEAD"/>
    <property type="match status" value="1"/>
</dbReference>
<keyword evidence="5" id="KW-0547">Nucleotide-binding</keyword>
<proteinExistence type="inferred from homology"/>
<keyword evidence="15" id="KW-1185">Reference proteome</keyword>
<dbReference type="SUPFAM" id="SSF52540">
    <property type="entry name" value="P-loop containing nucleoside triphosphate hydrolases"/>
    <property type="match status" value="3"/>
</dbReference>
<dbReference type="EMBL" id="BEGY01000067">
    <property type="protein sequence ID" value="GAX81593.1"/>
    <property type="molecule type" value="Genomic_DNA"/>
</dbReference>
<dbReference type="PANTHER" id="PTHR30612:SF11">
    <property type="entry name" value="PROTEIN TRANSLOCASE SUBUNIT SECA2, CHLOROPLASTIC"/>
    <property type="match status" value="1"/>
</dbReference>
<dbReference type="InterPro" id="IPR020937">
    <property type="entry name" value="SecA_CS"/>
</dbReference>
<dbReference type="SMART" id="SM00958">
    <property type="entry name" value="SecA_PP_bind"/>
    <property type="match status" value="1"/>
</dbReference>
<keyword evidence="10" id="KW-0472">Membrane</keyword>
<keyword evidence="6" id="KW-0067">ATP-binding</keyword>
<feature type="region of interest" description="Disordered" evidence="12">
    <location>
        <begin position="275"/>
        <end position="301"/>
    </location>
</feature>
<dbReference type="InterPro" id="IPR011115">
    <property type="entry name" value="SecA_DEAD"/>
</dbReference>
<dbReference type="GO" id="GO:0006886">
    <property type="term" value="P:intracellular protein transport"/>
    <property type="evidence" value="ECO:0007669"/>
    <property type="project" value="InterPro"/>
</dbReference>
<comment type="caution">
    <text evidence="14">The sequence shown here is derived from an EMBL/GenBank/DDBJ whole genome shotgun (WGS) entry which is preliminary data.</text>
</comment>
<keyword evidence="9" id="KW-0811">Translocation</keyword>
<comment type="similarity">
    <text evidence="2">Belongs to the SecA family.</text>
</comment>
<dbReference type="PRINTS" id="PR00906">
    <property type="entry name" value="SECA"/>
</dbReference>
<dbReference type="GO" id="GO:0016464">
    <property type="term" value="F:chloroplast protein-transporting ATPase activity"/>
    <property type="evidence" value="ECO:0007669"/>
    <property type="project" value="UniProtKB-EC"/>
</dbReference>